<keyword evidence="1" id="KW-0812">Transmembrane</keyword>
<keyword evidence="1" id="KW-1133">Transmembrane helix</keyword>
<sequence>VLSGGVFKSRAKPWGGAVLAGAVWSLAFPHPSFALAGWLTPALLLSLSHAPRARRIFALGYVAGLTHYLSSLYWVLHIPYPPGAITGWLALSGYCALYPAIWVWFCWMIFPAQDASGLAEAWLRLRRMPLKHRMLWPLQCALAWVALECLRGWMLTGFPWNLLANSQIEIVPLALFASITGVLGVSLVVAWCSVGLLMATTGSTHLRGAARYRRVATDAAPALGFLALALVVSWLYTNSREQQVTPRGKLRIAMVQPSIPQ</sequence>
<organism evidence="3">
    <name type="scientific">marine metagenome</name>
    <dbReference type="NCBI Taxonomy" id="408172"/>
    <lineage>
        <taxon>unclassified sequences</taxon>
        <taxon>metagenomes</taxon>
        <taxon>ecological metagenomes</taxon>
    </lineage>
</organism>
<feature type="transmembrane region" description="Helical" evidence="1">
    <location>
        <begin position="22"/>
        <end position="44"/>
    </location>
</feature>
<reference evidence="3" key="1">
    <citation type="submission" date="2018-05" db="EMBL/GenBank/DDBJ databases">
        <authorList>
            <person name="Lanie J.A."/>
            <person name="Ng W.-L."/>
            <person name="Kazmierczak K.M."/>
            <person name="Andrzejewski T.M."/>
            <person name="Davidsen T.M."/>
            <person name="Wayne K.J."/>
            <person name="Tettelin H."/>
            <person name="Glass J.I."/>
            <person name="Rusch D."/>
            <person name="Podicherti R."/>
            <person name="Tsui H.-C.T."/>
            <person name="Winkler M.E."/>
        </authorList>
    </citation>
    <scope>NUCLEOTIDE SEQUENCE</scope>
</reference>
<evidence type="ECO:0000259" key="2">
    <source>
        <dbReference type="Pfam" id="PF20154"/>
    </source>
</evidence>
<dbReference type="InterPro" id="IPR004563">
    <property type="entry name" value="Apolipo_AcylTrfase"/>
</dbReference>
<dbReference type="GO" id="GO:0016410">
    <property type="term" value="F:N-acyltransferase activity"/>
    <property type="evidence" value="ECO:0007669"/>
    <property type="project" value="InterPro"/>
</dbReference>
<feature type="domain" description="Apolipoprotein N-acyltransferase N-terminal" evidence="2">
    <location>
        <begin position="20"/>
        <end position="194"/>
    </location>
</feature>
<name>A0A382XUI6_9ZZZZ</name>
<protein>
    <recommendedName>
        <fullName evidence="2">Apolipoprotein N-acyltransferase N-terminal domain-containing protein</fullName>
    </recommendedName>
</protein>
<feature type="transmembrane region" description="Helical" evidence="1">
    <location>
        <begin position="134"/>
        <end position="153"/>
    </location>
</feature>
<feature type="transmembrane region" description="Helical" evidence="1">
    <location>
        <begin position="219"/>
        <end position="237"/>
    </location>
</feature>
<dbReference type="GO" id="GO:0016020">
    <property type="term" value="C:membrane"/>
    <property type="evidence" value="ECO:0007669"/>
    <property type="project" value="InterPro"/>
</dbReference>
<dbReference type="Pfam" id="PF20154">
    <property type="entry name" value="LNT_N"/>
    <property type="match status" value="1"/>
</dbReference>
<evidence type="ECO:0000256" key="1">
    <source>
        <dbReference type="SAM" id="Phobius"/>
    </source>
</evidence>
<feature type="transmembrane region" description="Helical" evidence="1">
    <location>
        <begin position="88"/>
        <end position="110"/>
    </location>
</feature>
<keyword evidence="1" id="KW-0472">Membrane</keyword>
<accession>A0A382XUI6</accession>
<feature type="transmembrane region" description="Helical" evidence="1">
    <location>
        <begin position="173"/>
        <end position="198"/>
    </location>
</feature>
<gene>
    <name evidence="3" type="ORF">METZ01_LOCUS427651</name>
</gene>
<dbReference type="PANTHER" id="PTHR38686:SF1">
    <property type="entry name" value="APOLIPOPROTEIN N-ACYLTRANSFERASE"/>
    <property type="match status" value="1"/>
</dbReference>
<dbReference type="InterPro" id="IPR045378">
    <property type="entry name" value="LNT_N"/>
</dbReference>
<dbReference type="EMBL" id="UINC01170651">
    <property type="protein sequence ID" value="SVD74797.1"/>
    <property type="molecule type" value="Genomic_DNA"/>
</dbReference>
<feature type="non-terminal residue" evidence="3">
    <location>
        <position position="1"/>
    </location>
</feature>
<evidence type="ECO:0000313" key="3">
    <source>
        <dbReference type="EMBL" id="SVD74797.1"/>
    </source>
</evidence>
<proteinExistence type="predicted"/>
<dbReference type="AlphaFoldDB" id="A0A382XUI6"/>
<feature type="transmembrane region" description="Helical" evidence="1">
    <location>
        <begin position="56"/>
        <end position="76"/>
    </location>
</feature>
<dbReference type="GO" id="GO:0042158">
    <property type="term" value="P:lipoprotein biosynthetic process"/>
    <property type="evidence" value="ECO:0007669"/>
    <property type="project" value="InterPro"/>
</dbReference>
<feature type="non-terminal residue" evidence="3">
    <location>
        <position position="261"/>
    </location>
</feature>
<dbReference type="PANTHER" id="PTHR38686">
    <property type="entry name" value="APOLIPOPROTEIN N-ACYLTRANSFERASE"/>
    <property type="match status" value="1"/>
</dbReference>